<feature type="region of interest" description="Disordered" evidence="1">
    <location>
        <begin position="23"/>
        <end position="45"/>
    </location>
</feature>
<proteinExistence type="predicted"/>
<gene>
    <name evidence="2" type="ORF">YEW_JR42070</name>
</gene>
<accession>F4MU25</accession>
<dbReference type="AlphaFoldDB" id="F4MU25"/>
<evidence type="ECO:0000256" key="1">
    <source>
        <dbReference type="SAM" id="MobiDB-lite"/>
    </source>
</evidence>
<dbReference type="EMBL" id="FR718489">
    <property type="protein sequence ID" value="CBX69333.1"/>
    <property type="molecule type" value="Genomic_DNA"/>
</dbReference>
<name>F4MU25_YEREN</name>
<evidence type="ECO:0000313" key="2">
    <source>
        <dbReference type="EMBL" id="CBX69333.1"/>
    </source>
</evidence>
<feature type="non-terminal residue" evidence="2">
    <location>
        <position position="1"/>
    </location>
</feature>
<sequence length="45" mass="5106">VQQSKEKIKPWFDLDVKAHLSRRVKSEQGKSAMDGGFRRHAKGPA</sequence>
<organism evidence="2">
    <name type="scientific">Yersinia enterocolitica W22703</name>
    <dbReference type="NCBI Taxonomy" id="913028"/>
    <lineage>
        <taxon>Bacteria</taxon>
        <taxon>Pseudomonadati</taxon>
        <taxon>Pseudomonadota</taxon>
        <taxon>Gammaproteobacteria</taxon>
        <taxon>Enterobacterales</taxon>
        <taxon>Yersiniaceae</taxon>
        <taxon>Yersinia</taxon>
    </lineage>
</organism>
<protein>
    <submittedName>
        <fullName evidence="2">Uncharacterized protein</fullName>
    </submittedName>
</protein>
<reference evidence="2" key="1">
    <citation type="journal article" date="2011" name="BMC Genomics">
        <title>Shotgun sequencing of Yersinia enterocolitica strain W22703 (biotype 2, serotype O:9): genomic evidence for oscillation between invertebrates and mammals.</title>
        <authorList>
            <person name="Fuchs T.M."/>
            <person name="Brandt K."/>
            <person name="Starke M."/>
            <person name="Rattei T."/>
        </authorList>
    </citation>
    <scope>NUCLEOTIDE SEQUENCE</scope>
</reference>